<evidence type="ECO:0000256" key="2">
    <source>
        <dbReference type="ARBA" id="ARBA00022670"/>
    </source>
</evidence>
<keyword evidence="3" id="KW-0378">Hydrolase</keyword>
<dbReference type="GO" id="GO:0006508">
    <property type="term" value="P:proteolysis"/>
    <property type="evidence" value="ECO:0007669"/>
    <property type="project" value="UniProtKB-KW"/>
</dbReference>
<protein>
    <submittedName>
        <fullName evidence="6">Putative Ulp1 protease family catalytic domain-containing protein</fullName>
    </submittedName>
</protein>
<comment type="similarity">
    <text evidence="1">Belongs to the peptidase C48 family.</text>
</comment>
<feature type="region of interest" description="Disordered" evidence="4">
    <location>
        <begin position="450"/>
        <end position="493"/>
    </location>
</feature>
<dbReference type="PROSITE" id="PS50600">
    <property type="entry name" value="ULP_PROTEASE"/>
    <property type="match status" value="1"/>
</dbReference>
<evidence type="ECO:0000256" key="4">
    <source>
        <dbReference type="SAM" id="MobiDB-lite"/>
    </source>
</evidence>
<dbReference type="AlphaFoldDB" id="A0A396JN52"/>
<comment type="caution">
    <text evidence="6">The sequence shown here is derived from an EMBL/GenBank/DDBJ whole genome shotgun (WGS) entry which is preliminary data.</text>
</comment>
<sequence length="967" mass="110991">MSKSNQVNKSNDGGPIPNFSIGLTQLEQEQASDKGKKKGKKMEKRVNKSNDGPIPNFSVGLTQLEQEQASDEDKGKKKGKKMEKKMEKRVKKSKELEPLPSFSIGLTQMEEEGRNEEAKSSDVEDEENAKQRLRHKMSIPKVYDLMNSVNGKQRKDEIINVLNESGFGGMVHIWNWSRVHTFFVDWIVKNFDKENMWITLSKTEVLPLKEEDVHRVYELPMVGKQINLDLCSVEAIKRLRIELGLNGNYSASVRVTDLERILKTQENPKAWVKGAICFIIHKILCPTNSSFVSLQYAHILEDPAGVSSYNWCSHVLEYMKEGLQTPEVANPLADFHFLMINYLEKMGKRSPFLTGKYKRPSLRDWDVKAANQDLQKVHDLMGLEHGLTAGVTRLYNTNEGPHVMCFDADTCPLSKAKMHLDHCRSCIRIYTSAAETLERRIAEGNVGTSVENDAVNGKDPMEVEPEREKGQDQNESFIPQTSTRGGERLNNDKDVADEIDAKTLDESVRKACNIDHSFTQETILKYPEFFDDGGEASNAKESVKPQFEKSNVREVEKPEKFQEFFDGGEASNAGESIKTECEASNVKQANLMSEENPKEHKPLEPNKHCVIEAIPLRSVFPDAIIDLDNVQTVQTKKRKKHDMLYSGGTYPERRRAVKKSKYLASPYDEAIYESNASKMQKDISTFAWSISHDEEELLYCSDNKAHAFSLQRRDLWSLQKDEWVSCFVINAWVDCLNWSQPNAKMTRLVTPFLNYVDLQRPDENHCKRFIERLRNFKYMDWKAIDPTCLEYIMTPALIGDPGFHYACFVVNLKSQKFQFLNSLKGETLNMKNGEATVYKKMFDVWLKEVEAFVIELYRKRKITMPFQFSTFKWETPKMPIQCDKDSCGVFCMKFLAEWDGGNTEMESFKDWSKMRKLGKNGRVAKTMDLRIEICSTILSDSSNSKRTYVEKAATSYYKELLQKLTPD</sequence>
<dbReference type="InterPro" id="IPR003653">
    <property type="entry name" value="Peptidase_C48_C"/>
</dbReference>
<evidence type="ECO:0000313" key="7">
    <source>
        <dbReference type="Proteomes" id="UP000265566"/>
    </source>
</evidence>
<evidence type="ECO:0000313" key="6">
    <source>
        <dbReference type="EMBL" id="RHN76457.1"/>
    </source>
</evidence>
<feature type="domain" description="Ubiquitin-like protease family profile" evidence="5">
    <location>
        <begin position="708"/>
        <end position="898"/>
    </location>
</feature>
<dbReference type="Gramene" id="rna12784">
    <property type="protein sequence ID" value="RHN76457.1"/>
    <property type="gene ID" value="gene12784"/>
</dbReference>
<feature type="compositionally biased region" description="Basic and acidic residues" evidence="4">
    <location>
        <begin position="111"/>
        <end position="122"/>
    </location>
</feature>
<feature type="compositionally biased region" description="Basic residues" evidence="4">
    <location>
        <begin position="76"/>
        <end position="92"/>
    </location>
</feature>
<evidence type="ECO:0000256" key="3">
    <source>
        <dbReference type="ARBA" id="ARBA00022801"/>
    </source>
</evidence>
<dbReference type="GO" id="GO:0008234">
    <property type="term" value="F:cysteine-type peptidase activity"/>
    <property type="evidence" value="ECO:0007669"/>
    <property type="project" value="InterPro"/>
</dbReference>
<dbReference type="Proteomes" id="UP000265566">
    <property type="component" value="Chromosome 2"/>
</dbReference>
<feature type="compositionally biased region" description="Basic and acidic residues" evidence="4">
    <location>
        <begin position="459"/>
        <end position="472"/>
    </location>
</feature>
<feature type="region of interest" description="Disordered" evidence="4">
    <location>
        <begin position="1"/>
        <end position="127"/>
    </location>
</feature>
<dbReference type="Gene3D" id="3.40.395.10">
    <property type="entry name" value="Adenoviral Proteinase, Chain A"/>
    <property type="match status" value="1"/>
</dbReference>
<dbReference type="Pfam" id="PF02902">
    <property type="entry name" value="Peptidase_C48"/>
    <property type="match status" value="1"/>
</dbReference>
<feature type="compositionally biased region" description="Polar residues" evidence="4">
    <location>
        <begin position="1"/>
        <end position="11"/>
    </location>
</feature>
<dbReference type="InterPro" id="IPR038765">
    <property type="entry name" value="Papain-like_cys_pep_sf"/>
</dbReference>
<proteinExistence type="inferred from homology"/>
<name>A0A396JN52_MEDTR</name>
<dbReference type="OrthoDB" id="1412255at2759"/>
<keyword evidence="2 6" id="KW-0645">Protease</keyword>
<reference evidence="7" key="1">
    <citation type="journal article" date="2018" name="Nat. Plants">
        <title>Whole-genome landscape of Medicago truncatula symbiotic genes.</title>
        <authorList>
            <person name="Pecrix Y."/>
            <person name="Staton S.E."/>
            <person name="Sallet E."/>
            <person name="Lelandais-Briere C."/>
            <person name="Moreau S."/>
            <person name="Carrere S."/>
            <person name="Blein T."/>
            <person name="Jardinaud M.F."/>
            <person name="Latrasse D."/>
            <person name="Zouine M."/>
            <person name="Zahm M."/>
            <person name="Kreplak J."/>
            <person name="Mayjonade B."/>
            <person name="Satge C."/>
            <person name="Perez M."/>
            <person name="Cauet S."/>
            <person name="Marande W."/>
            <person name="Chantry-Darmon C."/>
            <person name="Lopez-Roques C."/>
            <person name="Bouchez O."/>
            <person name="Berard A."/>
            <person name="Debelle F."/>
            <person name="Munos S."/>
            <person name="Bendahmane A."/>
            <person name="Berges H."/>
            <person name="Niebel A."/>
            <person name="Buitink J."/>
            <person name="Frugier F."/>
            <person name="Benhamed M."/>
            <person name="Crespi M."/>
            <person name="Gouzy J."/>
            <person name="Gamas P."/>
        </authorList>
    </citation>
    <scope>NUCLEOTIDE SEQUENCE [LARGE SCALE GENOMIC DNA]</scope>
    <source>
        <strain evidence="7">cv. Jemalong A17</strain>
    </source>
</reference>
<dbReference type="PANTHER" id="PTHR34835">
    <property type="entry name" value="OS07G0283600 PROTEIN-RELATED"/>
    <property type="match status" value="1"/>
</dbReference>
<feature type="compositionally biased region" description="Polar residues" evidence="4">
    <location>
        <begin position="473"/>
        <end position="484"/>
    </location>
</feature>
<dbReference type="EMBL" id="PSQE01000002">
    <property type="protein sequence ID" value="RHN76457.1"/>
    <property type="molecule type" value="Genomic_DNA"/>
</dbReference>
<dbReference type="SUPFAM" id="SSF54001">
    <property type="entry name" value="Cysteine proteinases"/>
    <property type="match status" value="1"/>
</dbReference>
<accession>A0A396JN52</accession>
<organism evidence="6 7">
    <name type="scientific">Medicago truncatula</name>
    <name type="common">Barrel medic</name>
    <name type="synonym">Medicago tribuloides</name>
    <dbReference type="NCBI Taxonomy" id="3880"/>
    <lineage>
        <taxon>Eukaryota</taxon>
        <taxon>Viridiplantae</taxon>
        <taxon>Streptophyta</taxon>
        <taxon>Embryophyta</taxon>
        <taxon>Tracheophyta</taxon>
        <taxon>Spermatophyta</taxon>
        <taxon>Magnoliopsida</taxon>
        <taxon>eudicotyledons</taxon>
        <taxon>Gunneridae</taxon>
        <taxon>Pentapetalae</taxon>
        <taxon>rosids</taxon>
        <taxon>fabids</taxon>
        <taxon>Fabales</taxon>
        <taxon>Fabaceae</taxon>
        <taxon>Papilionoideae</taxon>
        <taxon>50 kb inversion clade</taxon>
        <taxon>NPAAA clade</taxon>
        <taxon>Hologalegina</taxon>
        <taxon>IRL clade</taxon>
        <taxon>Trifolieae</taxon>
        <taxon>Medicago</taxon>
    </lineage>
</organism>
<gene>
    <name evidence="6" type="ORF">MtrunA17_Chr2g0332321</name>
</gene>
<dbReference type="PANTHER" id="PTHR34835:SF34">
    <property type="entry name" value="OS08G0555500 PROTEIN"/>
    <property type="match status" value="1"/>
</dbReference>
<evidence type="ECO:0000259" key="5">
    <source>
        <dbReference type="PROSITE" id="PS50600"/>
    </source>
</evidence>
<evidence type="ECO:0000256" key="1">
    <source>
        <dbReference type="ARBA" id="ARBA00005234"/>
    </source>
</evidence>